<evidence type="ECO:0000313" key="2">
    <source>
        <dbReference type="EMBL" id="RVX72154.1"/>
    </source>
</evidence>
<organism evidence="2 3">
    <name type="scientific">Exophiala mesophila</name>
    <name type="common">Black yeast-like fungus</name>
    <dbReference type="NCBI Taxonomy" id="212818"/>
    <lineage>
        <taxon>Eukaryota</taxon>
        <taxon>Fungi</taxon>
        <taxon>Dikarya</taxon>
        <taxon>Ascomycota</taxon>
        <taxon>Pezizomycotina</taxon>
        <taxon>Eurotiomycetes</taxon>
        <taxon>Chaetothyriomycetidae</taxon>
        <taxon>Chaetothyriales</taxon>
        <taxon>Herpotrichiellaceae</taxon>
        <taxon>Exophiala</taxon>
    </lineage>
</organism>
<proteinExistence type="predicted"/>
<gene>
    <name evidence="2" type="ORF">B0A52_04752</name>
</gene>
<dbReference type="Proteomes" id="UP000288859">
    <property type="component" value="Unassembled WGS sequence"/>
</dbReference>
<feature type="transmembrane region" description="Helical" evidence="1">
    <location>
        <begin position="16"/>
        <end position="42"/>
    </location>
</feature>
<evidence type="ECO:0000256" key="1">
    <source>
        <dbReference type="SAM" id="Phobius"/>
    </source>
</evidence>
<accession>A0A438N8R4</accession>
<dbReference type="VEuPathDB" id="FungiDB:PV10_06805"/>
<comment type="caution">
    <text evidence="2">The sequence shown here is derived from an EMBL/GenBank/DDBJ whole genome shotgun (WGS) entry which is preliminary data.</text>
</comment>
<name>A0A438N8R4_EXOME</name>
<reference evidence="2 3" key="1">
    <citation type="submission" date="2017-03" db="EMBL/GenBank/DDBJ databases">
        <title>Genomes of endolithic fungi from Antarctica.</title>
        <authorList>
            <person name="Coleine C."/>
            <person name="Masonjones S."/>
            <person name="Stajich J.E."/>
        </authorList>
    </citation>
    <scope>NUCLEOTIDE SEQUENCE [LARGE SCALE GENOMIC DNA]</scope>
    <source>
        <strain evidence="2 3">CCFEE 6314</strain>
    </source>
</reference>
<evidence type="ECO:0000313" key="3">
    <source>
        <dbReference type="Proteomes" id="UP000288859"/>
    </source>
</evidence>
<sequence length="489" mass="55110">MSNLDPTTVFYPSERIVVLFVTLSCLPVSIFLLLANYFLLYLNVPWSDRRRISSTPGFRPRRILITGIDTPQGLRIARAFHETGHHVLGIGHQFGLLPIPARLSFAVHEFHSLHFTPSTYVKDLVRIIAGRGLDLWIDCGHELDPATQVEALSVIEQATPCSCFALRHHDISHFKTKEHFLTYLHSLGFPTPETHRVNSRDEVHNLMNRAQRQRRYVLYNPEKTAVNTAQGRTILPRSSLSQTYHTISQIPISQTSPFQLEQDFTELDRYKTCAIIVRGQVKAFVATTRSKHGSLRLLDSNSSLTKSMVRFVQNIANKQSRDFDSHLCIDFCAEERITPTGVEITILPIDFSTSAHVSLLGFTGLQGSVQLTNAYLAALDPAEEFDRLPSNAILFGPETPTRNSPKLPPNCTSIYNTCELVGTLLYSIMNLILFRLYASELAGIVVDTVTQMAHGSDDLYCFWDPAPFWWSYQIHTPLRGLANMLIAAE</sequence>
<dbReference type="EMBL" id="NAJM01000014">
    <property type="protein sequence ID" value="RVX72154.1"/>
    <property type="molecule type" value="Genomic_DNA"/>
</dbReference>
<keyword evidence="1" id="KW-0812">Transmembrane</keyword>
<keyword evidence="1" id="KW-0472">Membrane</keyword>
<dbReference type="AlphaFoldDB" id="A0A438N8R4"/>
<dbReference type="OrthoDB" id="186626at2759"/>
<protein>
    <submittedName>
        <fullName evidence="2">Uncharacterized protein</fullName>
    </submittedName>
</protein>
<keyword evidence="1" id="KW-1133">Transmembrane helix</keyword>